<dbReference type="InterPro" id="IPR010982">
    <property type="entry name" value="Lambda_DNA-bd_dom_sf"/>
</dbReference>
<dbReference type="SMART" id="SM00530">
    <property type="entry name" value="HTH_XRE"/>
    <property type="match status" value="1"/>
</dbReference>
<dbReference type="AlphaFoldDB" id="A0A1H1IUK4"/>
<dbReference type="OrthoDB" id="5297543at2"/>
<evidence type="ECO:0000259" key="2">
    <source>
        <dbReference type="PROSITE" id="PS50943"/>
    </source>
</evidence>
<keyword evidence="4" id="KW-1185">Reference proteome</keyword>
<dbReference type="NCBIfam" id="TIGR02607">
    <property type="entry name" value="antidote_HigA"/>
    <property type="match status" value="1"/>
</dbReference>
<name>A0A1H1IUK4_9BURK</name>
<accession>A0A1H1IUK4</accession>
<evidence type="ECO:0000256" key="1">
    <source>
        <dbReference type="ARBA" id="ARBA00023125"/>
    </source>
</evidence>
<dbReference type="GO" id="GO:0003677">
    <property type="term" value="F:DNA binding"/>
    <property type="evidence" value="ECO:0007669"/>
    <property type="project" value="UniProtKB-KW"/>
</dbReference>
<dbReference type="PROSITE" id="PS50943">
    <property type="entry name" value="HTH_CROC1"/>
    <property type="match status" value="1"/>
</dbReference>
<proteinExistence type="predicted"/>
<dbReference type="PANTHER" id="PTHR36924">
    <property type="entry name" value="ANTITOXIN HIGA-1"/>
    <property type="match status" value="1"/>
</dbReference>
<dbReference type="CDD" id="cd00093">
    <property type="entry name" value="HTH_XRE"/>
    <property type="match status" value="1"/>
</dbReference>
<dbReference type="EMBL" id="FNKP01000002">
    <property type="protein sequence ID" value="SDR41036.1"/>
    <property type="molecule type" value="Genomic_DNA"/>
</dbReference>
<keyword evidence="1" id="KW-0238">DNA-binding</keyword>
<feature type="domain" description="HTH cro/C1-type" evidence="2">
    <location>
        <begin position="13"/>
        <end position="68"/>
    </location>
</feature>
<reference evidence="4" key="1">
    <citation type="submission" date="2016-10" db="EMBL/GenBank/DDBJ databases">
        <authorList>
            <person name="Varghese N."/>
            <person name="Submissions S."/>
        </authorList>
    </citation>
    <scope>NUCLEOTIDE SEQUENCE [LARGE SCALE GENOMIC DNA]</scope>
    <source>
        <strain evidence="4">GAS106B</strain>
    </source>
</reference>
<protein>
    <submittedName>
        <fullName evidence="3">Transcriptional regulator, XRE family</fullName>
    </submittedName>
</protein>
<dbReference type="SUPFAM" id="SSF47413">
    <property type="entry name" value="lambda repressor-like DNA-binding domains"/>
    <property type="match status" value="1"/>
</dbReference>
<dbReference type="InterPro" id="IPR013430">
    <property type="entry name" value="Toxin_antidote_HigA"/>
</dbReference>
<evidence type="ECO:0000313" key="3">
    <source>
        <dbReference type="EMBL" id="SDR41036.1"/>
    </source>
</evidence>
<dbReference type="Proteomes" id="UP000183487">
    <property type="component" value="Unassembled WGS sequence"/>
</dbReference>
<gene>
    <name evidence="3" type="ORF">SAMN05443245_5653</name>
</gene>
<dbReference type="Pfam" id="PF01381">
    <property type="entry name" value="HTH_3"/>
    <property type="match status" value="1"/>
</dbReference>
<organism evidence="3 4">
    <name type="scientific">Paraburkholderia fungorum</name>
    <dbReference type="NCBI Taxonomy" id="134537"/>
    <lineage>
        <taxon>Bacteria</taxon>
        <taxon>Pseudomonadati</taxon>
        <taxon>Pseudomonadota</taxon>
        <taxon>Betaproteobacteria</taxon>
        <taxon>Burkholderiales</taxon>
        <taxon>Burkholderiaceae</taxon>
        <taxon>Paraburkholderia</taxon>
    </lineage>
</organism>
<dbReference type="PANTHER" id="PTHR36924:SF1">
    <property type="entry name" value="ANTITOXIN HIGA-1"/>
    <property type="match status" value="1"/>
</dbReference>
<dbReference type="InterPro" id="IPR001387">
    <property type="entry name" value="Cro/C1-type_HTH"/>
</dbReference>
<evidence type="ECO:0000313" key="4">
    <source>
        <dbReference type="Proteomes" id="UP000183487"/>
    </source>
</evidence>
<dbReference type="Gene3D" id="1.10.260.40">
    <property type="entry name" value="lambda repressor-like DNA-binding domains"/>
    <property type="match status" value="1"/>
</dbReference>
<sequence>MADSDFSHPGALIRQTCLARFNLSVTDGAAALGISRQALTNLLSGKAGISPEMALRLDKAFGISAEIWLQRQLLHDLARARLRFDELNVMRIVPEQQQALF</sequence>